<dbReference type="InterPro" id="IPR052552">
    <property type="entry name" value="YeaO-like"/>
</dbReference>
<reference evidence="1 2" key="1">
    <citation type="submission" date="2020-10" db="EMBL/GenBank/DDBJ databases">
        <title>Olsenella immobilis sp.nov., isolated from the mud in a fermentation cellar used for the production of Chinese strong-flavoured liquor.</title>
        <authorList>
            <person name="Lu L."/>
        </authorList>
    </citation>
    <scope>NUCLEOTIDE SEQUENCE [LARGE SCALE GENOMIC DNA]</scope>
    <source>
        <strain evidence="1 2">LZLJ-2</strain>
    </source>
</reference>
<dbReference type="PANTHER" id="PTHR36849">
    <property type="entry name" value="CYTOPLASMIC PROTEIN-RELATED"/>
    <property type="match status" value="1"/>
</dbReference>
<proteinExistence type="predicted"/>
<organism evidence="1 2">
    <name type="scientific">Thermophilibacter immobilis</name>
    <dbReference type="NCBI Taxonomy" id="2779519"/>
    <lineage>
        <taxon>Bacteria</taxon>
        <taxon>Bacillati</taxon>
        <taxon>Actinomycetota</taxon>
        <taxon>Coriobacteriia</taxon>
        <taxon>Coriobacteriales</taxon>
        <taxon>Atopobiaceae</taxon>
        <taxon>Thermophilibacter</taxon>
    </lineage>
</organism>
<dbReference type="Pfam" id="PF22752">
    <property type="entry name" value="DUF488-N3i"/>
    <property type="match status" value="1"/>
</dbReference>
<dbReference type="KEGG" id="tio:INP52_08350"/>
<dbReference type="Proteomes" id="UP000593735">
    <property type="component" value="Chromosome"/>
</dbReference>
<name>A0A7S7RTP0_9ACTN</name>
<protein>
    <submittedName>
        <fullName evidence="1">DUF488 domain-containing protein</fullName>
    </submittedName>
</protein>
<dbReference type="AlphaFoldDB" id="A0A7S7RTP0"/>
<dbReference type="PANTHER" id="PTHR36849:SF1">
    <property type="entry name" value="CYTOPLASMIC PROTEIN"/>
    <property type="match status" value="1"/>
</dbReference>
<keyword evidence="2" id="KW-1185">Reference proteome</keyword>
<sequence length="126" mass="14195">MASITVKRVYEQPEDTDGLRVLVDRLWPRGVSKERAALDLWSKDVAPSPELRRWFGHDPERFSEFSARYEDELASSSAAAAFLDTCREKLASNRNVTLLYAAKDPACNHALVLKAWLERGLDSSGK</sequence>
<evidence type="ECO:0000313" key="2">
    <source>
        <dbReference type="Proteomes" id="UP000593735"/>
    </source>
</evidence>
<accession>A0A7S7RTP0</accession>
<gene>
    <name evidence="1" type="ORF">INP52_08350</name>
</gene>
<dbReference type="EMBL" id="CP063767">
    <property type="protein sequence ID" value="QOY60406.1"/>
    <property type="molecule type" value="Genomic_DNA"/>
</dbReference>
<dbReference type="RefSeq" id="WP_194370810.1">
    <property type="nucleotide sequence ID" value="NZ_CP063767.1"/>
</dbReference>
<evidence type="ECO:0000313" key="1">
    <source>
        <dbReference type="EMBL" id="QOY60406.1"/>
    </source>
</evidence>